<reference evidence="2" key="1">
    <citation type="submission" date="2022-08" db="EMBL/GenBank/DDBJ databases">
        <title>Chelativorans sichuanense sp. nov., a paraffin oil-degrading bacterium isolated from a mixture of oil-based drill cuttings and paddy soil.</title>
        <authorList>
            <person name="Yu J."/>
            <person name="Liu H."/>
            <person name="Chen Q."/>
        </authorList>
    </citation>
    <scope>NUCLEOTIDE SEQUENCE</scope>
    <source>
        <strain evidence="2">SCAU 2101</strain>
    </source>
</reference>
<evidence type="ECO:0000313" key="2">
    <source>
        <dbReference type="EMBL" id="MCT8989234.1"/>
    </source>
</evidence>
<name>A0A9X2X6W8_9HYPH</name>
<dbReference type="RefSeq" id="WP_261513937.1">
    <property type="nucleotide sequence ID" value="NZ_JAODNV010000004.1"/>
</dbReference>
<keyword evidence="3" id="KW-1185">Reference proteome</keyword>
<proteinExistence type="predicted"/>
<feature type="region of interest" description="Disordered" evidence="1">
    <location>
        <begin position="96"/>
        <end position="115"/>
    </location>
</feature>
<comment type="caution">
    <text evidence="2">The sequence shown here is derived from an EMBL/GenBank/DDBJ whole genome shotgun (WGS) entry which is preliminary data.</text>
</comment>
<dbReference type="Proteomes" id="UP001149009">
    <property type="component" value="Unassembled WGS sequence"/>
</dbReference>
<accession>A0A9X2X6W8</accession>
<dbReference type="EMBL" id="JAODNV010000004">
    <property type="protein sequence ID" value="MCT8989234.1"/>
    <property type="molecule type" value="Genomic_DNA"/>
</dbReference>
<evidence type="ECO:0000313" key="3">
    <source>
        <dbReference type="Proteomes" id="UP001149009"/>
    </source>
</evidence>
<gene>
    <name evidence="2" type="ORF">NYR54_02820</name>
</gene>
<evidence type="ECO:0000256" key="1">
    <source>
        <dbReference type="SAM" id="MobiDB-lite"/>
    </source>
</evidence>
<protein>
    <submittedName>
        <fullName evidence="2">Uncharacterized protein</fullName>
    </submittedName>
</protein>
<dbReference type="AlphaFoldDB" id="A0A9X2X6W8"/>
<sequence length="115" mass="13355">MKYLPNFYESDVLIIVPERFLPLRRCFRKFEGKSCNTGMTMRRNNYRTAGAPDIALVISQQIRRAENMRYLNGLPGFELRRELPAKWHDLLRKLQEAEKSTSRHGNATAGSARGR</sequence>
<organism evidence="2 3">
    <name type="scientific">Chelativorans petroleitrophicus</name>
    <dbReference type="NCBI Taxonomy" id="2975484"/>
    <lineage>
        <taxon>Bacteria</taxon>
        <taxon>Pseudomonadati</taxon>
        <taxon>Pseudomonadota</taxon>
        <taxon>Alphaproteobacteria</taxon>
        <taxon>Hyphomicrobiales</taxon>
        <taxon>Phyllobacteriaceae</taxon>
        <taxon>Chelativorans</taxon>
    </lineage>
</organism>